<evidence type="ECO:0000313" key="3">
    <source>
        <dbReference type="Proteomes" id="UP001176941"/>
    </source>
</evidence>
<evidence type="ECO:0000256" key="1">
    <source>
        <dbReference type="SAM" id="MobiDB-lite"/>
    </source>
</evidence>
<reference evidence="2" key="1">
    <citation type="submission" date="2023-04" db="EMBL/GenBank/DDBJ databases">
        <authorList>
            <consortium name="ELIXIR-Norway"/>
        </authorList>
    </citation>
    <scope>NUCLEOTIDE SEQUENCE [LARGE SCALE GENOMIC DNA]</scope>
</reference>
<organism evidence="2 3">
    <name type="scientific">Rangifer tarandus platyrhynchus</name>
    <name type="common">Svalbard reindeer</name>
    <dbReference type="NCBI Taxonomy" id="3082113"/>
    <lineage>
        <taxon>Eukaryota</taxon>
        <taxon>Metazoa</taxon>
        <taxon>Chordata</taxon>
        <taxon>Craniata</taxon>
        <taxon>Vertebrata</taxon>
        <taxon>Euteleostomi</taxon>
        <taxon>Mammalia</taxon>
        <taxon>Eutheria</taxon>
        <taxon>Laurasiatheria</taxon>
        <taxon>Artiodactyla</taxon>
        <taxon>Ruminantia</taxon>
        <taxon>Pecora</taxon>
        <taxon>Cervidae</taxon>
        <taxon>Odocoileinae</taxon>
        <taxon>Rangifer</taxon>
    </lineage>
</organism>
<dbReference type="Proteomes" id="UP001176941">
    <property type="component" value="Chromosome 11"/>
</dbReference>
<protein>
    <submittedName>
        <fullName evidence="2">Uncharacterized protein</fullName>
    </submittedName>
</protein>
<proteinExistence type="predicted"/>
<feature type="compositionally biased region" description="Basic and acidic residues" evidence="1">
    <location>
        <begin position="34"/>
        <end position="49"/>
    </location>
</feature>
<gene>
    <name evidence="2" type="ORF">MRATA1EN1_LOCUS3843</name>
</gene>
<sequence>MSSDFADQHIAGKYRNLDLNLGPRISLLLRQPEDDARDQKEGQHGDPSHHHQRQKSQQEHELGLINVITSLSCARKWSEFEILSLYRIFTKKTYGMEVAEMRSRDINKPQFTRLNKEQSRKSNAGSQTSKFSHCSPVSAFSVRQPALTVIRLIVIIPLFLGF</sequence>
<keyword evidence="3" id="KW-1185">Reference proteome</keyword>
<feature type="region of interest" description="Disordered" evidence="1">
    <location>
        <begin position="34"/>
        <end position="59"/>
    </location>
</feature>
<dbReference type="EMBL" id="OX459947">
    <property type="protein sequence ID" value="CAI9154881.1"/>
    <property type="molecule type" value="Genomic_DNA"/>
</dbReference>
<name>A0ABN8Y3A7_RANTA</name>
<evidence type="ECO:0000313" key="2">
    <source>
        <dbReference type="EMBL" id="CAI9154881.1"/>
    </source>
</evidence>
<accession>A0ABN8Y3A7</accession>